<name>A0A6A6G433_9PEZI</name>
<gene>
    <name evidence="4" type="ORF">BDZ85DRAFT_267633</name>
</gene>
<dbReference type="AlphaFoldDB" id="A0A6A6G433"/>
<reference evidence="5" key="1">
    <citation type="journal article" date="2020" name="Stud. Mycol.">
        <title>101 Dothideomycetes genomes: A test case for predicting lifestyles and emergence of pathogens.</title>
        <authorList>
            <person name="Haridas S."/>
            <person name="Albert R."/>
            <person name="Binder M."/>
            <person name="Bloem J."/>
            <person name="LaButti K."/>
            <person name="Salamov A."/>
            <person name="Andreopoulos B."/>
            <person name="Baker S."/>
            <person name="Barry K."/>
            <person name="Bills G."/>
            <person name="Bluhm B."/>
            <person name="Cannon C."/>
            <person name="Castanera R."/>
            <person name="Culley D."/>
            <person name="Daum C."/>
            <person name="Ezra D."/>
            <person name="Gonzalez J."/>
            <person name="Henrissat B."/>
            <person name="Kuo A."/>
            <person name="Liang C."/>
            <person name="Lipzen A."/>
            <person name="Lutzoni F."/>
            <person name="Magnuson J."/>
            <person name="Mondo S."/>
            <person name="Nolan M."/>
            <person name="Ohm R."/>
            <person name="Pangilinan J."/>
            <person name="Park H.-J."/>
            <person name="Ramirez L."/>
            <person name="Alfaro M."/>
            <person name="Sun H."/>
            <person name="Tritt A."/>
            <person name="Yoshinaga Y."/>
            <person name="Zwiers L.-H."/>
            <person name="Turgeon B."/>
            <person name="Goodwin S."/>
            <person name="Spatafora J."/>
            <person name="Crous P."/>
            <person name="Grigoriev I."/>
        </authorList>
    </citation>
    <scope>NUCLEOTIDE SEQUENCE [LARGE SCALE GENOMIC DNA]</scope>
    <source>
        <strain evidence="5">CECT 20119</strain>
    </source>
</reference>
<accession>A0A6A6G433</accession>
<dbReference type="Pfam" id="PF09362">
    <property type="entry name" value="DUF1996"/>
    <property type="match status" value="1"/>
</dbReference>
<keyword evidence="2" id="KW-0732">Signal</keyword>
<sequence length="314" mass="34020">MLSTLISLSAAAGLANAYTVVVAGQYMLKNIDPLVVPGQYRSHMHSFFGSDAVTVNTTKSAEIMKGCSTVDNLNDLSVYWVPTLYTNVNKQYKPIAPMRFSAYYVAIESAEIPIPTDFTAIAGNAKATTQADTIPLAGFSWFCEGGPNKAAGADAGAFPTTTCSTHLQSLLLFHDCVNPSTLESAYSGTQNWKDGFKPANRCPAGMKRIPQLRFSIRYDLRKALPNGWSGAPPLELSCGPSYCFHGDFINGWVPEAAADMLKSNSKRDFRRVQGPNDSKVRGQDGLCNIKDAQDEDPDRGTSDLVKSREILAQA</sequence>
<dbReference type="EMBL" id="ML992513">
    <property type="protein sequence ID" value="KAF2220359.1"/>
    <property type="molecule type" value="Genomic_DNA"/>
</dbReference>
<proteinExistence type="predicted"/>
<feature type="domain" description="DUF1996" evidence="3">
    <location>
        <begin position="32"/>
        <end position="252"/>
    </location>
</feature>
<evidence type="ECO:0000313" key="4">
    <source>
        <dbReference type="EMBL" id="KAF2220359.1"/>
    </source>
</evidence>
<dbReference type="PANTHER" id="PTHR43662">
    <property type="match status" value="1"/>
</dbReference>
<evidence type="ECO:0000313" key="5">
    <source>
        <dbReference type="Proteomes" id="UP000799538"/>
    </source>
</evidence>
<feature type="compositionally biased region" description="Basic and acidic residues" evidence="1">
    <location>
        <begin position="298"/>
        <end position="314"/>
    </location>
</feature>
<evidence type="ECO:0000256" key="2">
    <source>
        <dbReference type="SAM" id="SignalP"/>
    </source>
</evidence>
<keyword evidence="5" id="KW-1185">Reference proteome</keyword>
<evidence type="ECO:0000259" key="3">
    <source>
        <dbReference type="Pfam" id="PF09362"/>
    </source>
</evidence>
<dbReference type="Proteomes" id="UP000799538">
    <property type="component" value="Unassembled WGS sequence"/>
</dbReference>
<organism evidence="4 5">
    <name type="scientific">Elsinoe ampelina</name>
    <dbReference type="NCBI Taxonomy" id="302913"/>
    <lineage>
        <taxon>Eukaryota</taxon>
        <taxon>Fungi</taxon>
        <taxon>Dikarya</taxon>
        <taxon>Ascomycota</taxon>
        <taxon>Pezizomycotina</taxon>
        <taxon>Dothideomycetes</taxon>
        <taxon>Dothideomycetidae</taxon>
        <taxon>Myriangiales</taxon>
        <taxon>Elsinoaceae</taxon>
        <taxon>Elsinoe</taxon>
    </lineage>
</organism>
<dbReference type="PANTHER" id="PTHR43662:SF12">
    <property type="entry name" value="DUF1996 DOMAIN-CONTAINING PROTEIN-RELATED"/>
    <property type="match status" value="1"/>
</dbReference>
<feature type="chain" id="PRO_5025675267" description="DUF1996 domain-containing protein" evidence="2">
    <location>
        <begin position="18"/>
        <end position="314"/>
    </location>
</feature>
<feature type="signal peptide" evidence="2">
    <location>
        <begin position="1"/>
        <end position="17"/>
    </location>
</feature>
<feature type="region of interest" description="Disordered" evidence="1">
    <location>
        <begin position="267"/>
        <end position="314"/>
    </location>
</feature>
<evidence type="ECO:0000256" key="1">
    <source>
        <dbReference type="SAM" id="MobiDB-lite"/>
    </source>
</evidence>
<dbReference type="InterPro" id="IPR018535">
    <property type="entry name" value="DUF1996"/>
</dbReference>
<protein>
    <recommendedName>
        <fullName evidence="3">DUF1996 domain-containing protein</fullName>
    </recommendedName>
</protein>
<dbReference type="OrthoDB" id="74764at2759"/>